<dbReference type="Pfam" id="PF00445">
    <property type="entry name" value="Ribonuclease_T2"/>
    <property type="match status" value="1"/>
</dbReference>
<dbReference type="Gene3D" id="3.90.730.10">
    <property type="entry name" value="Ribonuclease T2-like"/>
    <property type="match status" value="1"/>
</dbReference>
<dbReference type="PANTHER" id="PTHR11240">
    <property type="entry name" value="RIBONUCLEASE T2"/>
    <property type="match status" value="1"/>
</dbReference>
<feature type="region of interest" description="Disordered" evidence="3">
    <location>
        <begin position="120"/>
        <end position="157"/>
    </location>
</feature>
<dbReference type="GO" id="GO:0003723">
    <property type="term" value="F:RNA binding"/>
    <property type="evidence" value="ECO:0007669"/>
    <property type="project" value="InterPro"/>
</dbReference>
<dbReference type="Proteomes" id="UP001231189">
    <property type="component" value="Unassembled WGS sequence"/>
</dbReference>
<accession>A0AAD8WR24</accession>
<reference evidence="4" key="1">
    <citation type="submission" date="2023-07" db="EMBL/GenBank/DDBJ databases">
        <title>A chromosome-level genome assembly of Lolium multiflorum.</title>
        <authorList>
            <person name="Chen Y."/>
            <person name="Copetti D."/>
            <person name="Kolliker R."/>
            <person name="Studer B."/>
        </authorList>
    </citation>
    <scope>NUCLEOTIDE SEQUENCE</scope>
    <source>
        <strain evidence="4">02402/16</strain>
        <tissue evidence="4">Leaf</tissue>
    </source>
</reference>
<evidence type="ECO:0000313" key="4">
    <source>
        <dbReference type="EMBL" id="KAK1668860.1"/>
    </source>
</evidence>
<evidence type="ECO:0000256" key="1">
    <source>
        <dbReference type="ARBA" id="ARBA00007469"/>
    </source>
</evidence>
<dbReference type="InterPro" id="IPR001568">
    <property type="entry name" value="RNase_T2-like"/>
</dbReference>
<dbReference type="InterPro" id="IPR036430">
    <property type="entry name" value="RNase_T2-like_sf"/>
</dbReference>
<evidence type="ECO:0000256" key="3">
    <source>
        <dbReference type="SAM" id="MobiDB-lite"/>
    </source>
</evidence>
<evidence type="ECO:0000313" key="5">
    <source>
        <dbReference type="Proteomes" id="UP001231189"/>
    </source>
</evidence>
<comment type="caution">
    <text evidence="4">The sequence shown here is derived from an EMBL/GenBank/DDBJ whole genome shotgun (WGS) entry which is preliminary data.</text>
</comment>
<comment type="similarity">
    <text evidence="1 2">Belongs to the RNase T2 family.</text>
</comment>
<dbReference type="GO" id="GO:0005576">
    <property type="term" value="C:extracellular region"/>
    <property type="evidence" value="ECO:0007669"/>
    <property type="project" value="TreeGrafter"/>
</dbReference>
<gene>
    <name evidence="4" type="ORF">QYE76_057019</name>
</gene>
<dbReference type="AlphaFoldDB" id="A0AAD8WR24"/>
<dbReference type="GO" id="GO:0006401">
    <property type="term" value="P:RNA catabolic process"/>
    <property type="evidence" value="ECO:0007669"/>
    <property type="project" value="TreeGrafter"/>
</dbReference>
<evidence type="ECO:0000256" key="2">
    <source>
        <dbReference type="RuleBase" id="RU004328"/>
    </source>
</evidence>
<dbReference type="PROSITE" id="PS00530">
    <property type="entry name" value="RNASE_T2_1"/>
    <property type="match status" value="1"/>
</dbReference>
<sequence length="316" mass="34371">MRPTTVGATRSCASYWPSSSALTWLGGPRHGPHTLRSRCARQRSKASALQGIVVMLDPRGGHEICQVKLTVASLTLLPPLSGMGSLPPTPASFPQAPSFCPPPSATRRLPRALLVAVRHEQRATSRRAPAPPAEDSPKFGRVRLTQPRGKGESATPRRWAMATAKARAACLLVVWALVAADLCLARASLAAAALGKEQREFDYFALALQWPGTICPSTRYCCAINGCCRPEPLQTFTIHGLWPDYDDGTWPSCCRETNYDADKILSLKPVMDLYWPSLYCSTSSTCFSGKGPFWAHEVILSELPALTLKLPLLAFN</sequence>
<protein>
    <submittedName>
        <fullName evidence="4">Uncharacterized protein</fullName>
    </submittedName>
</protein>
<dbReference type="PANTHER" id="PTHR11240:SF22">
    <property type="entry name" value="RIBONUCLEASE T2"/>
    <property type="match status" value="1"/>
</dbReference>
<dbReference type="InterPro" id="IPR018188">
    <property type="entry name" value="RNase_T2_His_AS_1"/>
</dbReference>
<dbReference type="SUPFAM" id="SSF55895">
    <property type="entry name" value="Ribonuclease Rh-like"/>
    <property type="match status" value="1"/>
</dbReference>
<organism evidence="4 5">
    <name type="scientific">Lolium multiflorum</name>
    <name type="common">Italian ryegrass</name>
    <name type="synonym">Lolium perenne subsp. multiflorum</name>
    <dbReference type="NCBI Taxonomy" id="4521"/>
    <lineage>
        <taxon>Eukaryota</taxon>
        <taxon>Viridiplantae</taxon>
        <taxon>Streptophyta</taxon>
        <taxon>Embryophyta</taxon>
        <taxon>Tracheophyta</taxon>
        <taxon>Spermatophyta</taxon>
        <taxon>Magnoliopsida</taxon>
        <taxon>Liliopsida</taxon>
        <taxon>Poales</taxon>
        <taxon>Poaceae</taxon>
        <taxon>BOP clade</taxon>
        <taxon>Pooideae</taxon>
        <taxon>Poodae</taxon>
        <taxon>Poeae</taxon>
        <taxon>Poeae Chloroplast Group 2 (Poeae type)</taxon>
        <taxon>Loliodinae</taxon>
        <taxon>Loliinae</taxon>
        <taxon>Lolium</taxon>
    </lineage>
</organism>
<dbReference type="GO" id="GO:0033897">
    <property type="term" value="F:ribonuclease T2 activity"/>
    <property type="evidence" value="ECO:0007669"/>
    <property type="project" value="InterPro"/>
</dbReference>
<name>A0AAD8WR24_LOLMU</name>
<keyword evidence="5" id="KW-1185">Reference proteome</keyword>
<proteinExistence type="inferred from homology"/>
<dbReference type="EMBL" id="JAUUTY010000003">
    <property type="protein sequence ID" value="KAK1668860.1"/>
    <property type="molecule type" value="Genomic_DNA"/>
</dbReference>